<gene>
    <name evidence="2" type="ORF">DIS07_05200</name>
</gene>
<evidence type="ECO:0000313" key="2">
    <source>
        <dbReference type="EMBL" id="PWG05839.1"/>
    </source>
</evidence>
<sequence length="261" mass="29554">MQKSIKFKNAHISFSDSGKGPAVILIHGFLENTSMWDKITPHISERNRVITIDLLGHGKSDCLGYVHSMKLFAEAIEAVLKHLRIRRCFLIGHSLGGYVALAFAEKHPQKIKGLCLMNSTSNADDDDRKTLRARANKMIQTNFESMVRMSFVNLFGPKSKTIYKEEIENALYEALQTPIQGYIAAQEGMRIRLNRNHVLDENSFKKLIIIGKKDPVMNYEAAIQEAEKTNSDFVVFPNGHMSHIENTDDLISTLKTFLKLC</sequence>
<dbReference type="Proteomes" id="UP000245670">
    <property type="component" value="Unassembled WGS sequence"/>
</dbReference>
<dbReference type="GO" id="GO:0016787">
    <property type="term" value="F:hydrolase activity"/>
    <property type="evidence" value="ECO:0007669"/>
    <property type="project" value="UniProtKB-KW"/>
</dbReference>
<dbReference type="PANTHER" id="PTHR43798">
    <property type="entry name" value="MONOACYLGLYCEROL LIPASE"/>
    <property type="match status" value="1"/>
</dbReference>
<proteinExistence type="predicted"/>
<organism evidence="2 3">
    <name type="scientific">Polaribacter aquimarinus</name>
    <dbReference type="NCBI Taxonomy" id="2100726"/>
    <lineage>
        <taxon>Bacteria</taxon>
        <taxon>Pseudomonadati</taxon>
        <taxon>Bacteroidota</taxon>
        <taxon>Flavobacteriia</taxon>
        <taxon>Flavobacteriales</taxon>
        <taxon>Flavobacteriaceae</taxon>
    </lineage>
</organism>
<evidence type="ECO:0000313" key="3">
    <source>
        <dbReference type="Proteomes" id="UP000245670"/>
    </source>
</evidence>
<dbReference type="InterPro" id="IPR000073">
    <property type="entry name" value="AB_hydrolase_1"/>
</dbReference>
<dbReference type="AlphaFoldDB" id="A0A2U2JBX2"/>
<name>A0A2U2JBX2_9FLAO</name>
<dbReference type="SUPFAM" id="SSF53474">
    <property type="entry name" value="alpha/beta-Hydrolases"/>
    <property type="match status" value="1"/>
</dbReference>
<dbReference type="Pfam" id="PF00561">
    <property type="entry name" value="Abhydrolase_1"/>
    <property type="match status" value="1"/>
</dbReference>
<dbReference type="PRINTS" id="PR00111">
    <property type="entry name" value="ABHYDROLASE"/>
</dbReference>
<evidence type="ECO:0000259" key="1">
    <source>
        <dbReference type="Pfam" id="PF00561"/>
    </source>
</evidence>
<comment type="caution">
    <text evidence="2">The sequence shown here is derived from an EMBL/GenBank/DDBJ whole genome shotgun (WGS) entry which is preliminary data.</text>
</comment>
<dbReference type="Gene3D" id="3.40.50.1820">
    <property type="entry name" value="alpha/beta hydrolase"/>
    <property type="match status" value="1"/>
</dbReference>
<dbReference type="InterPro" id="IPR029058">
    <property type="entry name" value="AB_hydrolase_fold"/>
</dbReference>
<accession>A0A2U2JBX2</accession>
<dbReference type="InterPro" id="IPR050266">
    <property type="entry name" value="AB_hydrolase_sf"/>
</dbReference>
<dbReference type="RefSeq" id="WP_109404171.1">
    <property type="nucleotide sequence ID" value="NZ_QFFG01000002.1"/>
</dbReference>
<dbReference type="OrthoDB" id="252464at2"/>
<keyword evidence="2" id="KW-0378">Hydrolase</keyword>
<keyword evidence="3" id="KW-1185">Reference proteome</keyword>
<dbReference type="EMBL" id="QFFG01000002">
    <property type="protein sequence ID" value="PWG05839.1"/>
    <property type="molecule type" value="Genomic_DNA"/>
</dbReference>
<reference evidence="2 3" key="1">
    <citation type="submission" date="2018-05" db="EMBL/GenBank/DDBJ databases">
        <title>Polaribacter aquimarinus sp. nov., isolated from sediment in a sediment of sea.</title>
        <authorList>
            <person name="Lu D."/>
        </authorList>
    </citation>
    <scope>NUCLEOTIDE SEQUENCE [LARGE SCALE GENOMIC DNA]</scope>
    <source>
        <strain evidence="2 3">ZY113</strain>
    </source>
</reference>
<protein>
    <submittedName>
        <fullName evidence="2">Alpha/beta hydrolase</fullName>
    </submittedName>
</protein>
<feature type="domain" description="AB hydrolase-1" evidence="1">
    <location>
        <begin position="21"/>
        <end position="246"/>
    </location>
</feature>